<keyword evidence="3" id="KW-0175">Coiled coil</keyword>
<accession>A0A5A9NS39</accession>
<dbReference type="CDD" id="cd00882">
    <property type="entry name" value="Ras_like_GTPase"/>
    <property type="match status" value="1"/>
</dbReference>
<keyword evidence="6" id="KW-1185">Reference proteome</keyword>
<dbReference type="GO" id="GO:0005525">
    <property type="term" value="F:GTP binding"/>
    <property type="evidence" value="ECO:0007669"/>
    <property type="project" value="InterPro"/>
</dbReference>
<proteinExistence type="inferred from homology"/>
<keyword evidence="2" id="KW-0547">Nucleotide-binding</keyword>
<evidence type="ECO:0000313" key="6">
    <source>
        <dbReference type="Proteomes" id="UP000324632"/>
    </source>
</evidence>
<dbReference type="Gene3D" id="3.40.50.300">
    <property type="entry name" value="P-loop containing nucleotide triphosphate hydrolases"/>
    <property type="match status" value="1"/>
</dbReference>
<dbReference type="InterPro" id="IPR025662">
    <property type="entry name" value="Sigma_54_int_dom_ATP-bd_1"/>
</dbReference>
<evidence type="ECO:0000259" key="4">
    <source>
        <dbReference type="Pfam" id="PF04548"/>
    </source>
</evidence>
<reference evidence="5 6" key="1">
    <citation type="journal article" date="2019" name="Mol. Ecol. Resour.">
        <title>Chromosome-level genome assembly of Triplophysa tibetana, a fish adapted to the harsh high-altitude environment of the Tibetan Plateau.</title>
        <authorList>
            <person name="Yang X."/>
            <person name="Liu H."/>
            <person name="Ma Z."/>
            <person name="Zou Y."/>
            <person name="Zou M."/>
            <person name="Mao Y."/>
            <person name="Li X."/>
            <person name="Wang H."/>
            <person name="Chen T."/>
            <person name="Wang W."/>
            <person name="Yang R."/>
        </authorList>
    </citation>
    <scope>NUCLEOTIDE SEQUENCE [LARGE SCALE GENOMIC DNA]</scope>
    <source>
        <strain evidence="5">TTIB1903HZAU</strain>
        <tissue evidence="5">Muscle</tissue>
    </source>
</reference>
<feature type="domain" description="AIG1-type G" evidence="4">
    <location>
        <begin position="51"/>
        <end position="232"/>
    </location>
</feature>
<feature type="coiled-coil region" evidence="3">
    <location>
        <begin position="282"/>
        <end position="323"/>
    </location>
</feature>
<comment type="similarity">
    <text evidence="1">Belongs to the TRAFAC class TrmE-Era-EngA-EngB-Septin-like GTPase superfamily. AIG1/Toc34/Toc159-like paraseptin GTPase family. IAN subfamily.</text>
</comment>
<sequence>MLTELIKKSTKIKDGNPAQYLLQATAHKLDKSKSYRKITFGERDPEKSHKAVLLVGETGTGKTTLINTMINYMCGVKREDKIWFEITDDQSKETSAQSQTSDITVYGVYIKEILIDLTIIDTPGYEDTRDIRSHQKIANNLLNLFRSDDGLSEINAVCLVVNASQTRLSESQQNAFDAVQSLFSRDIAENFVLFFTHSSGSYPKNALTAIVEAKVTCAVDEKKQPIYFLFNNCQSMPYDEDCDLILEQAWTLSYNGMEGFFKFLENITTKDLKKTQDVLQKWKQLEANISNLQSRVESVELKRNELKQTQDALEKHKKDVEDNNNFEYTVDVSYREKVHINTDVAKKATCCSVCQENCHYPGCWWVNDLSWCSVMKNNHCTVCRYKCHYSKHVKEDKIYTTKTRTETRTYEDLKKKHQDKIDFELSLKGTLKKELQELEKEKRKLIIDAFHYVETLELIALKTNSLFLHQHIDFLIEKLKEINELEKAGYLVNIKKRAG</sequence>
<dbReference type="SUPFAM" id="SSF52540">
    <property type="entry name" value="P-loop containing nucleoside triphosphate hydrolases"/>
    <property type="match status" value="2"/>
</dbReference>
<dbReference type="InterPro" id="IPR027417">
    <property type="entry name" value="P-loop_NTPase"/>
</dbReference>
<name>A0A5A9NS39_9TELE</name>
<evidence type="ECO:0000313" key="5">
    <source>
        <dbReference type="EMBL" id="KAA0711791.1"/>
    </source>
</evidence>
<dbReference type="Proteomes" id="UP000324632">
    <property type="component" value="Chromosome 14"/>
</dbReference>
<comment type="caution">
    <text evidence="5">The sequence shown here is derived from an EMBL/GenBank/DDBJ whole genome shotgun (WGS) entry which is preliminary data.</text>
</comment>
<dbReference type="PANTHER" id="PTHR32046">
    <property type="entry name" value="G DOMAIN-CONTAINING PROTEIN"/>
    <property type="match status" value="1"/>
</dbReference>
<evidence type="ECO:0000256" key="3">
    <source>
        <dbReference type="SAM" id="Coils"/>
    </source>
</evidence>
<dbReference type="PANTHER" id="PTHR32046:SF11">
    <property type="entry name" value="IMMUNE-ASSOCIATED NUCLEOTIDE-BINDING PROTEIN 10-LIKE"/>
    <property type="match status" value="1"/>
</dbReference>
<dbReference type="Pfam" id="PF04548">
    <property type="entry name" value="AIG1"/>
    <property type="match status" value="1"/>
</dbReference>
<protein>
    <recommendedName>
        <fullName evidence="4">AIG1-type G domain-containing protein</fullName>
    </recommendedName>
</protein>
<organism evidence="5 6">
    <name type="scientific">Triplophysa tibetana</name>
    <dbReference type="NCBI Taxonomy" id="1572043"/>
    <lineage>
        <taxon>Eukaryota</taxon>
        <taxon>Metazoa</taxon>
        <taxon>Chordata</taxon>
        <taxon>Craniata</taxon>
        <taxon>Vertebrata</taxon>
        <taxon>Euteleostomi</taxon>
        <taxon>Actinopterygii</taxon>
        <taxon>Neopterygii</taxon>
        <taxon>Teleostei</taxon>
        <taxon>Ostariophysi</taxon>
        <taxon>Cypriniformes</taxon>
        <taxon>Nemacheilidae</taxon>
        <taxon>Triplophysa</taxon>
    </lineage>
</organism>
<dbReference type="EMBL" id="SOYY01000014">
    <property type="protein sequence ID" value="KAA0711791.1"/>
    <property type="molecule type" value="Genomic_DNA"/>
</dbReference>
<feature type="coiled-coil region" evidence="3">
    <location>
        <begin position="421"/>
        <end position="448"/>
    </location>
</feature>
<evidence type="ECO:0000256" key="2">
    <source>
        <dbReference type="ARBA" id="ARBA00022741"/>
    </source>
</evidence>
<gene>
    <name evidence="5" type="ORF">E1301_Tti019106</name>
</gene>
<dbReference type="AlphaFoldDB" id="A0A5A9NS39"/>
<dbReference type="PROSITE" id="PS00675">
    <property type="entry name" value="SIGMA54_INTERACT_1"/>
    <property type="match status" value="1"/>
</dbReference>
<dbReference type="InterPro" id="IPR006703">
    <property type="entry name" value="G_AIG1"/>
</dbReference>
<evidence type="ECO:0000256" key="1">
    <source>
        <dbReference type="ARBA" id="ARBA00008535"/>
    </source>
</evidence>